<reference evidence="1 2" key="1">
    <citation type="submission" date="2021-04" db="EMBL/GenBank/DDBJ databases">
        <title>Genomics, taxonomy and metabolism of representatives of sulfur bacteria of the genus Thiothrix: Thiothrix fructosivorans QT, Thiothrix unzii A1T and three new species, Thiothrix subterranea sp. nov., Thiothrix litoralis sp. nov. and 'Candidatus Thiothrix anitrata' sp. nov.</title>
        <authorList>
            <person name="Ravin N.V."/>
            <person name="Smolyakov D."/>
            <person name="Rudenko T.S."/>
            <person name="Mardanov A.V."/>
            <person name="Beletsky A.V."/>
            <person name="Markov N.D."/>
            <person name="Fomenkov A.I."/>
            <person name="Roberts R.J."/>
            <person name="Karnachuk O.V."/>
            <person name="Novikov A."/>
            <person name="Grabovich M.Y."/>
        </authorList>
    </citation>
    <scope>NUCLEOTIDE SEQUENCE [LARGE SCALE GENOMIC DNA]</scope>
    <source>
        <strain evidence="1 2">A52</strain>
    </source>
</reference>
<evidence type="ECO:0000313" key="2">
    <source>
        <dbReference type="Proteomes" id="UP000672027"/>
    </source>
</evidence>
<dbReference type="SUPFAM" id="SSF54913">
    <property type="entry name" value="GlnB-like"/>
    <property type="match status" value="1"/>
</dbReference>
<dbReference type="RefSeq" id="WP_210229949.1">
    <property type="nucleotide sequence ID" value="NZ_CP072800.1"/>
</dbReference>
<dbReference type="InterPro" id="IPR015867">
    <property type="entry name" value="N-reg_PII/ATP_PRibTrfase_C"/>
</dbReference>
<evidence type="ECO:0000313" key="1">
    <source>
        <dbReference type="EMBL" id="QTR51491.1"/>
    </source>
</evidence>
<dbReference type="InterPro" id="IPR002187">
    <property type="entry name" value="N-reg_PII"/>
</dbReference>
<sequence>MSDQNQRLLTIVCESMLESFLQEELPRLGASGYTVTDARGAGRHGRRGGAWAKESNIKVDIVCDAEVAQRVVDHINREYKQHYALVMYSTDATMHCVSAR</sequence>
<dbReference type="EMBL" id="CP072800">
    <property type="protein sequence ID" value="QTR51491.1"/>
    <property type="molecule type" value="Genomic_DNA"/>
</dbReference>
<dbReference type="InterPro" id="IPR011322">
    <property type="entry name" value="N-reg_PII-like_a/b"/>
</dbReference>
<protein>
    <recommendedName>
        <fullName evidence="3">Transcriptional regulator</fullName>
    </recommendedName>
</protein>
<proteinExistence type="predicted"/>
<dbReference type="Gene3D" id="3.30.70.120">
    <property type="match status" value="1"/>
</dbReference>
<accession>A0ABX7X6J0</accession>
<keyword evidence="2" id="KW-1185">Reference proteome</keyword>
<name>A0ABX7X6J0_9GAMM</name>
<evidence type="ECO:0008006" key="3">
    <source>
        <dbReference type="Google" id="ProtNLM"/>
    </source>
</evidence>
<organism evidence="1 2">
    <name type="scientific">Candidatus Thiothrix anitrata</name>
    <dbReference type="NCBI Taxonomy" id="2823902"/>
    <lineage>
        <taxon>Bacteria</taxon>
        <taxon>Pseudomonadati</taxon>
        <taxon>Pseudomonadota</taxon>
        <taxon>Gammaproteobacteria</taxon>
        <taxon>Thiotrichales</taxon>
        <taxon>Thiotrichaceae</taxon>
        <taxon>Thiothrix</taxon>
    </lineage>
</organism>
<dbReference type="Pfam" id="PF00543">
    <property type="entry name" value="P-II"/>
    <property type="match status" value="1"/>
</dbReference>
<dbReference type="Proteomes" id="UP000672027">
    <property type="component" value="Chromosome"/>
</dbReference>
<gene>
    <name evidence="1" type="ORF">J8380_08100</name>
</gene>